<gene>
    <name evidence="1" type="ORF">SMONO_v1c07750</name>
</gene>
<protein>
    <submittedName>
        <fullName evidence="1">Uncharacterized protein</fullName>
    </submittedName>
</protein>
<dbReference type="KEGG" id="smoo:SMONO_v1c07750"/>
<reference evidence="1 2" key="1">
    <citation type="submission" date="2017-12" db="EMBL/GenBank/DDBJ databases">
        <title>Complete genome sequence of Spiroplasma monobiae MQ-1 (ATCC 33825).</title>
        <authorList>
            <person name="Tsai Y.-M."/>
            <person name="Lo W.-S."/>
            <person name="Wu P.-S."/>
            <person name="Cho S.-T."/>
            <person name="Kuo C.-H."/>
        </authorList>
    </citation>
    <scope>NUCLEOTIDE SEQUENCE [LARGE SCALE GENOMIC DNA]</scope>
    <source>
        <strain evidence="1 2">MQ-1</strain>
    </source>
</reference>
<name>A0A2K9LZ36_SPISQ</name>
<dbReference type="EMBL" id="CP025543">
    <property type="protein sequence ID" value="AUM63024.1"/>
    <property type="molecule type" value="Genomic_DNA"/>
</dbReference>
<keyword evidence="2" id="KW-1185">Reference proteome</keyword>
<organism evidence="1 2">
    <name type="scientific">Spiroplasma monobiae MQ-1</name>
    <dbReference type="NCBI Taxonomy" id="1336748"/>
    <lineage>
        <taxon>Bacteria</taxon>
        <taxon>Bacillati</taxon>
        <taxon>Mycoplasmatota</taxon>
        <taxon>Mollicutes</taxon>
        <taxon>Entomoplasmatales</taxon>
        <taxon>Spiroplasmataceae</taxon>
        <taxon>Spiroplasma</taxon>
    </lineage>
</organism>
<dbReference type="AlphaFoldDB" id="A0A2K9LZ36"/>
<accession>A0A2K9LZ36</accession>
<evidence type="ECO:0000313" key="1">
    <source>
        <dbReference type="EMBL" id="AUM63024.1"/>
    </source>
</evidence>
<proteinExistence type="predicted"/>
<evidence type="ECO:0000313" key="2">
    <source>
        <dbReference type="Proteomes" id="UP000234790"/>
    </source>
</evidence>
<dbReference type="OrthoDB" id="391570at2"/>
<dbReference type="Proteomes" id="UP000234790">
    <property type="component" value="Chromosome"/>
</dbReference>
<dbReference type="RefSeq" id="WP_101781060.1">
    <property type="nucleotide sequence ID" value="NZ_CP025543.1"/>
</dbReference>
<sequence>MSFTIQNAKFVNRKVFPKSVTFKNKDSEKTAVLSQDRNLRKSFKNILQGKYLVKNGVFKIDGYDKVNKQWTKRKVAVIKSNILFRRWPEKFWLYTSLLLNKNFYSQAKINYINQKYSFLSFSTSKNNKTDLEMRDKLEVMISKFIDNSVEIEEQWVSEFLDQIVEFNDKNLLKNYGTLEEHIRIIIKDYYYLVEKTQNLELVQTFLQTLWDKVYSFMELSSLCTCEYNAKKSKDKQVRKLSKELDFHQINFVTRKQLRIIDLKVSDVKRKIAKNNFIIKNLKKQIIFELSKSETHKKKVSNLDEMFVWRKASNDQRFEFKKKQEKMFFEGLSDEAVTLRGKIVEVMHKYHKRVLNDDCEKGDIEEFRIKRAQLKNNISTIYKQSLTYIDETAEQLGFEFSLLSLKLSKMEGIWFQLLSAIYSKQYNLVFYNVFSKMSDTEKNELLTVLNNLKVFDSKFSSVIIDESIYEVPEMDKNIYLINEHETNENSIEEILEKHWSTYGGEFFSKNNRFNYKYDGKKLETMNETTKIQSTMFEEVGQLIINPMKIYTSKKENKNSILELSGRISLNKDFADTNMHEAVVKETDLRIYFYSTKRFEENEKVKLYISEESILKVL</sequence>